<reference evidence="1" key="1">
    <citation type="journal article" date="2020" name="Microb. Genom.">
        <title>Genetic diversity of clinical and environmental Mucorales isolates obtained from an investigation of mucormycosis cases among solid organ transplant recipients.</title>
        <authorList>
            <person name="Nguyen M.H."/>
            <person name="Kaul D."/>
            <person name="Muto C."/>
            <person name="Cheng S.J."/>
            <person name="Richter R.A."/>
            <person name="Bruno V.M."/>
            <person name="Liu G."/>
            <person name="Beyhan S."/>
            <person name="Sundermann A.J."/>
            <person name="Mounaud S."/>
            <person name="Pasculle A.W."/>
            <person name="Nierman W.C."/>
            <person name="Driscoll E."/>
            <person name="Cumbie R."/>
            <person name="Clancy C.J."/>
            <person name="Dupont C.L."/>
        </authorList>
    </citation>
    <scope>NUCLEOTIDE SEQUENCE</scope>
    <source>
        <strain evidence="1">GL11</strain>
    </source>
</reference>
<gene>
    <name evidence="1" type="ORF">G6F64_009949</name>
</gene>
<dbReference type="Proteomes" id="UP000716291">
    <property type="component" value="Unassembled WGS sequence"/>
</dbReference>
<accession>A0A9P6X203</accession>
<name>A0A9P6X203_RHIOR</name>
<proteinExistence type="predicted"/>
<dbReference type="AlphaFoldDB" id="A0A9P6X203"/>
<dbReference type="EMBL" id="JAANQT010001930">
    <property type="protein sequence ID" value="KAG1303582.1"/>
    <property type="molecule type" value="Genomic_DNA"/>
</dbReference>
<protein>
    <submittedName>
        <fullName evidence="1">Uncharacterized protein</fullName>
    </submittedName>
</protein>
<comment type="caution">
    <text evidence="1">The sequence shown here is derived from an EMBL/GenBank/DDBJ whole genome shotgun (WGS) entry which is preliminary data.</text>
</comment>
<evidence type="ECO:0000313" key="1">
    <source>
        <dbReference type="EMBL" id="KAG1303582.1"/>
    </source>
</evidence>
<organism evidence="1 2">
    <name type="scientific">Rhizopus oryzae</name>
    <name type="common">Mucormycosis agent</name>
    <name type="synonym">Rhizopus arrhizus var. delemar</name>
    <dbReference type="NCBI Taxonomy" id="64495"/>
    <lineage>
        <taxon>Eukaryota</taxon>
        <taxon>Fungi</taxon>
        <taxon>Fungi incertae sedis</taxon>
        <taxon>Mucoromycota</taxon>
        <taxon>Mucoromycotina</taxon>
        <taxon>Mucoromycetes</taxon>
        <taxon>Mucorales</taxon>
        <taxon>Mucorineae</taxon>
        <taxon>Rhizopodaceae</taxon>
        <taxon>Rhizopus</taxon>
    </lineage>
</organism>
<keyword evidence="2" id="KW-1185">Reference proteome</keyword>
<evidence type="ECO:0000313" key="2">
    <source>
        <dbReference type="Proteomes" id="UP000716291"/>
    </source>
</evidence>
<sequence>MDRHLNFMRASLLASVNPLVSLDIHQITELQINTEEAKEISDQLISALPRLNEKISHQLGLIINAKQSSVILIHQATSLLHKSSNDKTASTITVEWSLRQPFQINVVRGNQYEEEMDATTEYQWLLKRLSQVEVDLLNEFNDHIQDASQLVFERFNS</sequence>